<evidence type="ECO:0000313" key="3">
    <source>
        <dbReference type="Proteomes" id="UP001185135"/>
    </source>
</evidence>
<dbReference type="EMBL" id="ON887157">
    <property type="protein sequence ID" value="WBR14366.1"/>
    <property type="molecule type" value="Genomic_DNA"/>
</dbReference>
<protein>
    <submittedName>
        <fullName evidence="2">Ul36-like domain-containing protein</fullName>
    </submittedName>
</protein>
<sequence length="877" mass="94135">MAAVMQRHIETTSAPPSRTGRSTKATRPRADATPVAAARVRCAYPIVLALRGDRAAGEALWVGGPPSKPIVHYRDNVYSTFDAAAEGMIAPPTSAPRRRRTATRSAATTVSARTLMEARARLCRPGQDDDDDGNIIDVTVTLSELLDAVTRYGRTTTHICVARSASWVSEALARRSLPIPAVTPRRRPRREPSDMERMMRRLDRIVSEVASEMRLTDLDSASSDNDLDIVVVHSPEATARPPASRSLSLARTAPSSALTADSIATTTTATTLAVALGPSSEVAAPSATLATSSTLAPPVPSTQPAPIQTDAPTHTQEPVLRPARRTSRKRQAPTPPAPSQGTENDRPSKRTRRPTAGSIPPAPQSLTSRRPTVTTTTTTTSSNVTAETVSIGIDSDRRTTSRNGVAVDRAASALCTIALVSCNRAPGVECSICMRDDGNVLWDTAMDRPATLRDLWVDPGRSALVPDGTRLEDDTIVVNPCRETDHAVCVGCMRAVLLNPGRPPVGLDRAAVGCVSLDGESRCAATSYDEARVFGAVLEPSEAAHLAALYERHRFPGMEVVTCPLHILVDRTAQQARRRGPRVDVLPCGAECMIEHASVSRADRGHLVITCTQNSRCSASFCYHCRSRLPAGATRCGRCVRVSERDNPDGVNRYFCRPALVASASKDDVAGSGGQPAWLASGGGADAHLLRNREVTEEVAVDQIERVMSMDRVAQPCYRCGVPLLKSTECNGLSHCGVQKCYMCGRNALAGGHLESDHWDADGATGCPRYDHHAYWRRMKTAPFVCSEGRCYNDAAECTVPAHRAGIEAMHAERRVWHVWGMLRSLSHDLGERVMARLTAATRPGDDARSLLLARVAKTLAQEAALARSTGAGGTRT</sequence>
<dbReference type="Proteomes" id="UP001185135">
    <property type="component" value="Segment"/>
</dbReference>
<proteinExistence type="predicted"/>
<dbReference type="InterPro" id="IPR031127">
    <property type="entry name" value="E3_UB_ligase_RBR"/>
</dbReference>
<feature type="compositionally biased region" description="Low complexity" evidence="1">
    <location>
        <begin position="287"/>
        <end position="296"/>
    </location>
</feature>
<feature type="compositionally biased region" description="Low complexity" evidence="1">
    <location>
        <begin position="372"/>
        <end position="384"/>
    </location>
</feature>
<gene>
    <name evidence="2" type="ORF">pkur_cds_191</name>
</gene>
<feature type="region of interest" description="Disordered" evidence="1">
    <location>
        <begin position="287"/>
        <end position="384"/>
    </location>
</feature>
<feature type="region of interest" description="Disordered" evidence="1">
    <location>
        <begin position="1"/>
        <end position="32"/>
    </location>
</feature>
<accession>A0AA95EMR1</accession>
<dbReference type="GO" id="GO:0004842">
    <property type="term" value="F:ubiquitin-protein transferase activity"/>
    <property type="evidence" value="ECO:0007669"/>
    <property type="project" value="InterPro"/>
</dbReference>
<feature type="compositionally biased region" description="Basic residues" evidence="1">
    <location>
        <begin position="322"/>
        <end position="331"/>
    </location>
</feature>
<dbReference type="PANTHER" id="PTHR11685">
    <property type="entry name" value="RBR FAMILY RING FINGER AND IBR DOMAIN-CONTAINING"/>
    <property type="match status" value="1"/>
</dbReference>
<dbReference type="GO" id="GO:0016567">
    <property type="term" value="P:protein ubiquitination"/>
    <property type="evidence" value="ECO:0007669"/>
    <property type="project" value="InterPro"/>
</dbReference>
<evidence type="ECO:0000313" key="2">
    <source>
        <dbReference type="EMBL" id="WBR14366.1"/>
    </source>
</evidence>
<reference evidence="2" key="1">
    <citation type="submission" date="2022-06" db="EMBL/GenBank/DDBJ databases">
        <authorList>
            <person name="Legendre M."/>
            <person name="Claverie J.-M."/>
            <person name="Alempic J.-M."/>
            <person name="Abergel C."/>
        </authorList>
    </citation>
    <scope>NUCLEOTIDE SEQUENCE</scope>
    <source>
        <strain evidence="2">Kuranda</strain>
    </source>
</reference>
<feature type="compositionally biased region" description="Polar residues" evidence="1">
    <location>
        <begin position="11"/>
        <end position="25"/>
    </location>
</feature>
<organism evidence="2 3">
    <name type="scientific">Pandoravirus kuranda</name>
    <dbReference type="NCBI Taxonomy" id="3019033"/>
    <lineage>
        <taxon>Viruses</taxon>
        <taxon>Pandoravirus</taxon>
    </lineage>
</organism>
<feature type="compositionally biased region" description="Polar residues" evidence="1">
    <location>
        <begin position="304"/>
        <end position="316"/>
    </location>
</feature>
<evidence type="ECO:0000256" key="1">
    <source>
        <dbReference type="SAM" id="MobiDB-lite"/>
    </source>
</evidence>
<name>A0AA95EMR1_9VIRU</name>